<evidence type="ECO:0000313" key="3">
    <source>
        <dbReference type="Proteomes" id="UP000823405"/>
    </source>
</evidence>
<dbReference type="InterPro" id="IPR001810">
    <property type="entry name" value="F-box_dom"/>
</dbReference>
<gene>
    <name evidence="2" type="ORF">BGZ97_000253</name>
</gene>
<dbReference type="AlphaFoldDB" id="A0A9P6R2S1"/>
<dbReference type="Gene3D" id="1.20.1280.50">
    <property type="match status" value="1"/>
</dbReference>
<dbReference type="EMBL" id="JAAAIN010001039">
    <property type="protein sequence ID" value="KAG0307860.1"/>
    <property type="molecule type" value="Genomic_DNA"/>
</dbReference>
<feature type="domain" description="F-box" evidence="1">
    <location>
        <begin position="42"/>
        <end position="75"/>
    </location>
</feature>
<dbReference type="OrthoDB" id="9973021at2759"/>
<dbReference type="SUPFAM" id="SSF81383">
    <property type="entry name" value="F-box domain"/>
    <property type="match status" value="1"/>
</dbReference>
<proteinExistence type="predicted"/>
<evidence type="ECO:0000313" key="2">
    <source>
        <dbReference type="EMBL" id="KAG0307860.1"/>
    </source>
</evidence>
<dbReference type="Proteomes" id="UP000823405">
    <property type="component" value="Unassembled WGS sequence"/>
</dbReference>
<evidence type="ECO:0000259" key="1">
    <source>
        <dbReference type="Pfam" id="PF00646"/>
    </source>
</evidence>
<accession>A0A9P6R2S1</accession>
<sequence length="298" mass="34405">MAGTHKALLKYSALSSKRQQQPHPGNTNLAPTKHSQLALSIPEILEHILIFLNLKDRQTAARFVCKQWYSICKSLTPVPFIWPLCLPHDENQTARGLVHLACNLTIRVFQCKHATERLNSWAAMMRMLSDVILERGQLRLRTLHLLEGVIANLGVQLPQLPLLPYLTTLKVDRENRWDIMYLFTIFKKCPNLEEIVIKPTWTTRYAGDTLSSFMNLREEDALVNNDQVPMTQLRTCILYSMLVTIPALKVFLETCPLLSELILIRMFHFNRVDRRFIQITVRAWTHTASQIGMLGRFC</sequence>
<name>A0A9P6R2S1_9FUNG</name>
<comment type="caution">
    <text evidence="2">The sequence shown here is derived from an EMBL/GenBank/DDBJ whole genome shotgun (WGS) entry which is preliminary data.</text>
</comment>
<organism evidence="2 3">
    <name type="scientific">Linnemannia gamsii</name>
    <dbReference type="NCBI Taxonomy" id="64522"/>
    <lineage>
        <taxon>Eukaryota</taxon>
        <taxon>Fungi</taxon>
        <taxon>Fungi incertae sedis</taxon>
        <taxon>Mucoromycota</taxon>
        <taxon>Mortierellomycotina</taxon>
        <taxon>Mortierellomycetes</taxon>
        <taxon>Mortierellales</taxon>
        <taxon>Mortierellaceae</taxon>
        <taxon>Linnemannia</taxon>
    </lineage>
</organism>
<dbReference type="InterPro" id="IPR036047">
    <property type="entry name" value="F-box-like_dom_sf"/>
</dbReference>
<dbReference type="Pfam" id="PF00646">
    <property type="entry name" value="F-box"/>
    <property type="match status" value="1"/>
</dbReference>
<protein>
    <recommendedName>
        <fullName evidence="1">F-box domain-containing protein</fullName>
    </recommendedName>
</protein>
<keyword evidence="3" id="KW-1185">Reference proteome</keyword>
<reference evidence="2" key="1">
    <citation type="journal article" date="2020" name="Fungal Divers.">
        <title>Resolving the Mortierellaceae phylogeny through synthesis of multi-gene phylogenetics and phylogenomics.</title>
        <authorList>
            <person name="Vandepol N."/>
            <person name="Liber J."/>
            <person name="Desiro A."/>
            <person name="Na H."/>
            <person name="Kennedy M."/>
            <person name="Barry K."/>
            <person name="Grigoriev I.V."/>
            <person name="Miller A.N."/>
            <person name="O'Donnell K."/>
            <person name="Stajich J.E."/>
            <person name="Bonito G."/>
        </authorList>
    </citation>
    <scope>NUCLEOTIDE SEQUENCE</scope>
    <source>
        <strain evidence="2">NVP60</strain>
    </source>
</reference>